<dbReference type="PANTHER" id="PTHR32063">
    <property type="match status" value="1"/>
</dbReference>
<sequence>MIQKIIRFSAENKFLVIGITLLLLLSSYFAMKNIPLDAIPDLSDTQVIVYSRWDRSPDIIEDQVTYPIVTSLLGAPKIKVVRGFSDFGFSYVYVIFQDGTDIYWARSRVLEYLSRIQSSLPPGVKTELGPDASAVGWVYQYALVDKTGNNSLSDLRTYQDFHLRYLLNAVPGVSEVAGIGGFKKQYQITVHPNALRSYNIDFETLVRKIRESNQETGGRLLEISGAEYMVRGRGYLSSLQDIENIPLSTDLNGVPILLKNVASVQLGPDIRRGIADLDGEGDVVGGTIVMRHGENALSVIERVKEKLSEIKESLPKGSELLVTYDRSELIEHAISNLQWKLIEEMLIVSLVILIFLWHFPSAIIPILTIPISVLLAFIPMYLADIHANIMSLAGMAISIGVLVDGAIVEVENAYKKLEEWESGGRIGDYHAVRLEALLEVGPSVFFSLLVIAVAFFPIFTLVDQEGRLFKPLAYSKNIAMAVAAILAITLDPALRMLFTRMEPFRWKNRRLSEFATTLFVGKYYPEEKHPVSRILFRFYDPVCRWVLHRPKKILLSALAVTLLTIPVYLHLGSEFMPSLYEESLLYMPTTLPGISVAEAEKLMTVMDKKLKSFPEVKRVFGKAGRSETATDSAPFSMMETVVLLRPQSEWRKADRFYSNWPRILQYPFLPFTSERITKDELIEKLNREMQFPGVTNAWTMPIKTRIDMLSTGMRTPIGIKILGSSLEEIERIGVEIESVLRKAPEVRNVFAERTAGGYFLDLELKREKLARYNISVDTAQQIIVAAIGGESITQTIEGRERFSVNLRYPRELRDSVEKIKAILVPTQAFGHVPISEIADVKQKTGPSMIRDENGFLAGYVYVDPSTSDIGGFVDRSKKLVSDSVRLPVGYSIVWSGQYENMLRVRERMKYVLPLTLAIIFLLLYLNTKSYAKTLIVLMAVPFSLVGAVGLLYILDYNVSVAVWVGMIALMGLDAETGVFMLLYLDLSYEDAKKKGRLRNREELIEAVVHGAVHRVRPKIMTVLAAMMGLLPIMWSDGTGSDVMKRIAAPMVGGLVTSFILELLVYPPLYMLWKEGRLTLPNLFATKKKFGFETAPAPVTSAPTRILDIQDSDPEAPESVRKKPKKNIKKK</sequence>
<keyword evidence="6 9" id="KW-1133">Transmembrane helix</keyword>
<dbReference type="NCBIfam" id="TIGR00914">
    <property type="entry name" value="2A0601"/>
    <property type="match status" value="1"/>
</dbReference>
<feature type="compositionally biased region" description="Basic residues" evidence="8">
    <location>
        <begin position="1121"/>
        <end position="1130"/>
    </location>
</feature>
<keyword evidence="3" id="KW-0813">Transport</keyword>
<dbReference type="AlphaFoldDB" id="A0A2M9Z9S4"/>
<evidence type="ECO:0000256" key="3">
    <source>
        <dbReference type="ARBA" id="ARBA00022448"/>
    </source>
</evidence>
<accession>A0A2M9Z9S4</accession>
<dbReference type="PRINTS" id="PR00702">
    <property type="entry name" value="ACRIFLAVINRP"/>
</dbReference>
<dbReference type="SUPFAM" id="SSF82866">
    <property type="entry name" value="Multidrug efflux transporter AcrB transmembrane domain"/>
    <property type="match status" value="2"/>
</dbReference>
<dbReference type="GO" id="GO:0042910">
    <property type="term" value="F:xenobiotic transmembrane transporter activity"/>
    <property type="evidence" value="ECO:0007669"/>
    <property type="project" value="TreeGrafter"/>
</dbReference>
<evidence type="ECO:0000313" key="11">
    <source>
        <dbReference type="Proteomes" id="UP000231912"/>
    </source>
</evidence>
<dbReference type="Pfam" id="PF00873">
    <property type="entry name" value="ACR_tran"/>
    <property type="match status" value="1"/>
</dbReference>
<comment type="similarity">
    <text evidence="2">Belongs to the resistance-nodulation-cell division (RND) (TC 2.A.6) family.</text>
</comment>
<evidence type="ECO:0000256" key="2">
    <source>
        <dbReference type="ARBA" id="ARBA00010942"/>
    </source>
</evidence>
<organism evidence="10 11">
    <name type="scientific">Leptospira wolffii</name>
    <dbReference type="NCBI Taxonomy" id="409998"/>
    <lineage>
        <taxon>Bacteria</taxon>
        <taxon>Pseudomonadati</taxon>
        <taxon>Spirochaetota</taxon>
        <taxon>Spirochaetia</taxon>
        <taxon>Leptospirales</taxon>
        <taxon>Leptospiraceae</taxon>
        <taxon>Leptospira</taxon>
    </lineage>
</organism>
<evidence type="ECO:0000256" key="9">
    <source>
        <dbReference type="SAM" id="Phobius"/>
    </source>
</evidence>
<dbReference type="SUPFAM" id="SSF82693">
    <property type="entry name" value="Multidrug efflux transporter AcrB pore domain, PN1, PN2, PC1 and PC2 subdomains"/>
    <property type="match status" value="2"/>
</dbReference>
<dbReference type="GO" id="GO:0005886">
    <property type="term" value="C:plasma membrane"/>
    <property type="evidence" value="ECO:0007669"/>
    <property type="project" value="UniProtKB-SubCell"/>
</dbReference>
<dbReference type="Proteomes" id="UP000231912">
    <property type="component" value="Unassembled WGS sequence"/>
</dbReference>
<evidence type="ECO:0000256" key="4">
    <source>
        <dbReference type="ARBA" id="ARBA00022475"/>
    </source>
</evidence>
<feature type="transmembrane region" description="Helical" evidence="9">
    <location>
        <begin position="934"/>
        <end position="954"/>
    </location>
</feature>
<dbReference type="Gene3D" id="3.30.70.1430">
    <property type="entry name" value="Multidrug efflux transporter AcrB pore domain"/>
    <property type="match status" value="2"/>
</dbReference>
<feature type="transmembrane region" description="Helical" evidence="9">
    <location>
        <begin position="12"/>
        <end position="31"/>
    </location>
</feature>
<dbReference type="RefSeq" id="WP_100759548.1">
    <property type="nucleotide sequence ID" value="NZ_NPDT01000006.1"/>
</dbReference>
<evidence type="ECO:0000256" key="8">
    <source>
        <dbReference type="SAM" id="MobiDB-lite"/>
    </source>
</evidence>
<dbReference type="SUPFAM" id="SSF82714">
    <property type="entry name" value="Multidrug efflux transporter AcrB TolC docking domain, DN and DC subdomains"/>
    <property type="match status" value="2"/>
</dbReference>
<dbReference type="Gene3D" id="3.30.2090.10">
    <property type="entry name" value="Multidrug efflux transporter AcrB TolC docking domain, DN and DC subdomains"/>
    <property type="match status" value="2"/>
</dbReference>
<dbReference type="InterPro" id="IPR027463">
    <property type="entry name" value="AcrB_DN_DC_subdom"/>
</dbReference>
<dbReference type="InterPro" id="IPR004763">
    <property type="entry name" value="CusA-like"/>
</dbReference>
<comment type="subcellular location">
    <subcellularLocation>
        <location evidence="1">Cell membrane</location>
        <topology evidence="1">Multi-pass membrane protein</topology>
    </subcellularLocation>
</comment>
<evidence type="ECO:0000256" key="5">
    <source>
        <dbReference type="ARBA" id="ARBA00022692"/>
    </source>
</evidence>
<dbReference type="Gene3D" id="3.30.70.1440">
    <property type="entry name" value="Multidrug efflux transporter AcrB pore domain"/>
    <property type="match status" value="1"/>
</dbReference>
<dbReference type="PANTHER" id="PTHR32063:SF19">
    <property type="entry name" value="CATION EFFLUX SYSTEM PROTEIN CUSA"/>
    <property type="match status" value="1"/>
</dbReference>
<feature type="transmembrane region" description="Helical" evidence="9">
    <location>
        <begin position="436"/>
        <end position="458"/>
    </location>
</feature>
<dbReference type="Gene3D" id="1.20.1640.10">
    <property type="entry name" value="Multidrug efflux transporter AcrB transmembrane domain"/>
    <property type="match status" value="2"/>
</dbReference>
<keyword evidence="7 9" id="KW-0472">Membrane</keyword>
<feature type="transmembrane region" description="Helical" evidence="9">
    <location>
        <begin position="363"/>
        <end position="383"/>
    </location>
</feature>
<feature type="transmembrane region" description="Helical" evidence="9">
    <location>
        <begin position="960"/>
        <end position="984"/>
    </location>
</feature>
<dbReference type="GO" id="GO:0008324">
    <property type="term" value="F:monoatomic cation transmembrane transporter activity"/>
    <property type="evidence" value="ECO:0007669"/>
    <property type="project" value="InterPro"/>
</dbReference>
<dbReference type="Gene3D" id="3.30.70.1320">
    <property type="entry name" value="Multidrug efflux transporter AcrB pore domain like"/>
    <property type="match status" value="1"/>
</dbReference>
<gene>
    <name evidence="10" type="ORF">CH371_14565</name>
</gene>
<reference evidence="10 11" key="1">
    <citation type="submission" date="2017-07" db="EMBL/GenBank/DDBJ databases">
        <title>Leptospira spp. isolated from tropical soils.</title>
        <authorList>
            <person name="Thibeaux R."/>
            <person name="Iraola G."/>
            <person name="Ferres I."/>
            <person name="Bierque E."/>
            <person name="Girault D."/>
            <person name="Soupe-Gilbert M.-E."/>
            <person name="Picardeau M."/>
            <person name="Goarant C."/>
        </authorList>
    </citation>
    <scope>NUCLEOTIDE SEQUENCE [LARGE SCALE GENOMIC DNA]</scope>
    <source>
        <strain evidence="10 11">FH2-C-A2</strain>
    </source>
</reference>
<dbReference type="EMBL" id="NPDT01000006">
    <property type="protein sequence ID" value="PJZ65143.1"/>
    <property type="molecule type" value="Genomic_DNA"/>
</dbReference>
<evidence type="ECO:0000256" key="1">
    <source>
        <dbReference type="ARBA" id="ARBA00004651"/>
    </source>
</evidence>
<keyword evidence="4" id="KW-1003">Cell membrane</keyword>
<comment type="caution">
    <text evidence="10">The sequence shown here is derived from an EMBL/GenBank/DDBJ whole genome shotgun (WGS) entry which is preliminary data.</text>
</comment>
<dbReference type="InterPro" id="IPR001036">
    <property type="entry name" value="Acrflvin-R"/>
</dbReference>
<evidence type="ECO:0000313" key="10">
    <source>
        <dbReference type="EMBL" id="PJZ65143.1"/>
    </source>
</evidence>
<feature type="transmembrane region" description="Helical" evidence="9">
    <location>
        <begin position="910"/>
        <end position="927"/>
    </location>
</feature>
<keyword evidence="5 9" id="KW-0812">Transmembrane</keyword>
<feature type="region of interest" description="Disordered" evidence="8">
    <location>
        <begin position="1095"/>
        <end position="1130"/>
    </location>
</feature>
<proteinExistence type="inferred from homology"/>
<evidence type="ECO:0000256" key="6">
    <source>
        <dbReference type="ARBA" id="ARBA00022989"/>
    </source>
</evidence>
<feature type="transmembrane region" description="Helical" evidence="9">
    <location>
        <begin position="553"/>
        <end position="571"/>
    </location>
</feature>
<evidence type="ECO:0000256" key="7">
    <source>
        <dbReference type="ARBA" id="ARBA00023136"/>
    </source>
</evidence>
<name>A0A2M9Z9S4_9LEPT</name>
<feature type="transmembrane region" description="Helical" evidence="9">
    <location>
        <begin position="1019"/>
        <end position="1034"/>
    </location>
</feature>
<feature type="transmembrane region" description="Helical" evidence="9">
    <location>
        <begin position="478"/>
        <end position="498"/>
    </location>
</feature>
<protein>
    <submittedName>
        <fullName evidence="10">CusA/CzcA family heavy metal efflux RND transporter</fullName>
    </submittedName>
</protein>
<feature type="transmembrane region" description="Helical" evidence="9">
    <location>
        <begin position="1046"/>
        <end position="1065"/>
    </location>
</feature>